<evidence type="ECO:0000313" key="2">
    <source>
        <dbReference type="EMBL" id="CDH59830.1"/>
    </source>
</evidence>
<keyword evidence="1" id="KW-0472">Membrane</keyword>
<keyword evidence="1" id="KW-0812">Transmembrane</keyword>
<protein>
    <submittedName>
        <fullName evidence="2">Uncharacterized protein</fullName>
    </submittedName>
</protein>
<dbReference type="Proteomes" id="UP000027586">
    <property type="component" value="Unassembled WGS sequence"/>
</dbReference>
<organism evidence="2 3">
    <name type="scientific">Lichtheimia corymbifera JMRC:FSU:9682</name>
    <dbReference type="NCBI Taxonomy" id="1263082"/>
    <lineage>
        <taxon>Eukaryota</taxon>
        <taxon>Fungi</taxon>
        <taxon>Fungi incertae sedis</taxon>
        <taxon>Mucoromycota</taxon>
        <taxon>Mucoromycotina</taxon>
        <taxon>Mucoromycetes</taxon>
        <taxon>Mucorales</taxon>
        <taxon>Lichtheimiaceae</taxon>
        <taxon>Lichtheimia</taxon>
    </lineage>
</organism>
<dbReference type="VEuPathDB" id="FungiDB:LCOR_10635.1"/>
<gene>
    <name evidence="2" type="ORF">LCOR_10635.1</name>
</gene>
<keyword evidence="1" id="KW-1133">Transmembrane helix</keyword>
<evidence type="ECO:0000256" key="1">
    <source>
        <dbReference type="SAM" id="Phobius"/>
    </source>
</evidence>
<keyword evidence="3" id="KW-1185">Reference proteome</keyword>
<accession>A0A068SCW0</accession>
<feature type="transmembrane region" description="Helical" evidence="1">
    <location>
        <begin position="32"/>
        <end position="52"/>
    </location>
</feature>
<reference evidence="2" key="1">
    <citation type="submission" date="2013-08" db="EMBL/GenBank/DDBJ databases">
        <title>Gene expansion shapes genome architecture in the human pathogen Lichtheimia corymbifera: an evolutionary genomics analysis in the ancient terrestrial Mucorales (Mucoromycotina).</title>
        <authorList>
            <person name="Schwartze V.U."/>
            <person name="Winter S."/>
            <person name="Shelest E."/>
            <person name="Marcet-Houben M."/>
            <person name="Horn F."/>
            <person name="Wehner S."/>
            <person name="Hoffmann K."/>
            <person name="Riege K."/>
            <person name="Sammeth M."/>
            <person name="Nowrousian M."/>
            <person name="Valiante V."/>
            <person name="Linde J."/>
            <person name="Jacobsen I.D."/>
            <person name="Marz M."/>
            <person name="Brakhage A.A."/>
            <person name="Gabaldon T."/>
            <person name="Bocker S."/>
            <person name="Voigt K."/>
        </authorList>
    </citation>
    <scope>NUCLEOTIDE SEQUENCE [LARGE SCALE GENOMIC DNA]</scope>
    <source>
        <strain evidence="2">FSU 9682</strain>
    </source>
</reference>
<sequence length="210" mass="24398">MQRQSINHTKALCQINLPAHHHFQRLLAVTEIPTPTVTFIVIVVIVLFGSFIKLHPEMTTEGLDGIFAGLPGLTMEDLDDYDLDNSLPRQSHVQHNEFYNNMKTSMALQTPLVVQLSMEAIKMIKTLLGVILLLVSHHFHLPISLWILDPGEKDIFIISDGYEDWRMPKKEYRWKAWLYTEQLCAETFEHTFNPVLRHQPSQIQQRRFQA</sequence>
<dbReference type="EMBL" id="CBTN010000076">
    <property type="protein sequence ID" value="CDH59830.1"/>
    <property type="molecule type" value="Genomic_DNA"/>
</dbReference>
<name>A0A068SCW0_9FUNG</name>
<evidence type="ECO:0000313" key="3">
    <source>
        <dbReference type="Proteomes" id="UP000027586"/>
    </source>
</evidence>
<proteinExistence type="predicted"/>
<dbReference type="AlphaFoldDB" id="A0A068SCW0"/>
<comment type="caution">
    <text evidence="2">The sequence shown here is derived from an EMBL/GenBank/DDBJ whole genome shotgun (WGS) entry which is preliminary data.</text>
</comment>